<organism evidence="2 3">
    <name type="scientific">Funneliformis geosporum</name>
    <dbReference type="NCBI Taxonomy" id="1117311"/>
    <lineage>
        <taxon>Eukaryota</taxon>
        <taxon>Fungi</taxon>
        <taxon>Fungi incertae sedis</taxon>
        <taxon>Mucoromycota</taxon>
        <taxon>Glomeromycotina</taxon>
        <taxon>Glomeromycetes</taxon>
        <taxon>Glomerales</taxon>
        <taxon>Glomeraceae</taxon>
        <taxon>Funneliformis</taxon>
    </lineage>
</organism>
<protein>
    <submittedName>
        <fullName evidence="2">6301_t:CDS:1</fullName>
    </submittedName>
</protein>
<proteinExistence type="predicted"/>
<evidence type="ECO:0000313" key="2">
    <source>
        <dbReference type="EMBL" id="CAI2187188.1"/>
    </source>
</evidence>
<dbReference type="OrthoDB" id="2421374at2759"/>
<gene>
    <name evidence="2" type="ORF">FWILDA_LOCUS12950</name>
</gene>
<feature type="region of interest" description="Disordered" evidence="1">
    <location>
        <begin position="220"/>
        <end position="259"/>
    </location>
</feature>
<comment type="caution">
    <text evidence="2">The sequence shown here is derived from an EMBL/GenBank/DDBJ whole genome shotgun (WGS) entry which is preliminary data.</text>
</comment>
<accession>A0A9W4WXU1</accession>
<feature type="non-terminal residue" evidence="2">
    <location>
        <position position="259"/>
    </location>
</feature>
<sequence>VFVGSYVLPEIFVILGSVLAGRRGKGSRSIGAGSGGEHYLQKDCEELAVFFNSIANIDNDVQELKLSVNEQEFNTRKSRLMNKIQECINKCQVSDSYSIASVCCIWNDYFGTFLKKFLDKFQQKLQSHLSTMRTITPKHQREILELETEIKGAETKYNDAMTKAATETDPVKKAQFIATAQAAEQTIRQAKVRLANNPLSKLAQYSYLNDLGRFINGNIGDTNPDPVNLPDNTYVDPSGSGTGSSGGRGKDPTSGGWTS</sequence>
<dbReference type="Proteomes" id="UP001153678">
    <property type="component" value="Unassembled WGS sequence"/>
</dbReference>
<keyword evidence="3" id="KW-1185">Reference proteome</keyword>
<evidence type="ECO:0000256" key="1">
    <source>
        <dbReference type="SAM" id="MobiDB-lite"/>
    </source>
</evidence>
<reference evidence="2" key="1">
    <citation type="submission" date="2022-08" db="EMBL/GenBank/DDBJ databases">
        <authorList>
            <person name="Kallberg Y."/>
            <person name="Tangrot J."/>
            <person name="Rosling A."/>
        </authorList>
    </citation>
    <scope>NUCLEOTIDE SEQUENCE</scope>
    <source>
        <strain evidence="2">Wild A</strain>
    </source>
</reference>
<dbReference type="EMBL" id="CAMKVN010004498">
    <property type="protein sequence ID" value="CAI2187188.1"/>
    <property type="molecule type" value="Genomic_DNA"/>
</dbReference>
<evidence type="ECO:0000313" key="3">
    <source>
        <dbReference type="Proteomes" id="UP001153678"/>
    </source>
</evidence>
<dbReference type="AlphaFoldDB" id="A0A9W4WXU1"/>
<name>A0A9W4WXU1_9GLOM</name>